<dbReference type="RefSeq" id="WP_042901951.1">
    <property type="nucleotide sequence ID" value="NZ_JAKUWR010000009.1"/>
</dbReference>
<dbReference type="SUPFAM" id="SSF47413">
    <property type="entry name" value="lambda repressor-like DNA-binding domains"/>
    <property type="match status" value="1"/>
</dbReference>
<dbReference type="GO" id="GO:0003700">
    <property type="term" value="F:DNA-binding transcription factor activity"/>
    <property type="evidence" value="ECO:0007669"/>
    <property type="project" value="TreeGrafter"/>
</dbReference>
<dbReference type="PANTHER" id="PTHR46797">
    <property type="entry name" value="HTH-TYPE TRANSCRIPTIONAL REGULATOR"/>
    <property type="match status" value="1"/>
</dbReference>
<dbReference type="SMART" id="SM00530">
    <property type="entry name" value="HTH_XRE"/>
    <property type="match status" value="1"/>
</dbReference>
<dbReference type="InterPro" id="IPR050807">
    <property type="entry name" value="TransReg_Diox_bact_type"/>
</dbReference>
<dbReference type="Proteomes" id="UP000028098">
    <property type="component" value="Unassembled WGS sequence"/>
</dbReference>
<dbReference type="GO" id="GO:0005829">
    <property type="term" value="C:cytosol"/>
    <property type="evidence" value="ECO:0007669"/>
    <property type="project" value="TreeGrafter"/>
</dbReference>
<dbReference type="Pfam" id="PF01381">
    <property type="entry name" value="HTH_3"/>
    <property type="match status" value="1"/>
</dbReference>
<dbReference type="InterPro" id="IPR001387">
    <property type="entry name" value="Cro/C1-type_HTH"/>
</dbReference>
<dbReference type="CDD" id="cd00093">
    <property type="entry name" value="HTH_XRE"/>
    <property type="match status" value="1"/>
</dbReference>
<feature type="domain" description="HTH cro/C1-type" evidence="2">
    <location>
        <begin position="12"/>
        <end position="66"/>
    </location>
</feature>
<dbReference type="AlphaFoldDB" id="A0A081R7Q9"/>
<evidence type="ECO:0000256" key="1">
    <source>
        <dbReference type="ARBA" id="ARBA00023125"/>
    </source>
</evidence>
<dbReference type="InterPro" id="IPR010982">
    <property type="entry name" value="Lambda_DNA-bd_dom_sf"/>
</dbReference>
<dbReference type="PROSITE" id="PS50943">
    <property type="entry name" value="HTH_CROC1"/>
    <property type="match status" value="1"/>
</dbReference>
<dbReference type="GO" id="GO:0003677">
    <property type="term" value="F:DNA binding"/>
    <property type="evidence" value="ECO:0007669"/>
    <property type="project" value="UniProtKB-KW"/>
</dbReference>
<gene>
    <name evidence="3" type="ORF">SK143_0074</name>
</gene>
<protein>
    <submittedName>
        <fullName evidence="3">Helix-turn-helix family protein</fullName>
    </submittedName>
</protein>
<keyword evidence="1" id="KW-0238">DNA-binding</keyword>
<proteinExistence type="predicted"/>
<dbReference type="Gene3D" id="1.10.260.40">
    <property type="entry name" value="lambda repressor-like DNA-binding domains"/>
    <property type="match status" value="1"/>
</dbReference>
<accession>A0A081R7Q9</accession>
<evidence type="ECO:0000259" key="2">
    <source>
        <dbReference type="PROSITE" id="PS50943"/>
    </source>
</evidence>
<comment type="caution">
    <text evidence="3">The sequence shown here is derived from an EMBL/GenBank/DDBJ whole genome shotgun (WGS) entry which is preliminary data.</text>
</comment>
<name>A0A081R7Q9_STROR</name>
<evidence type="ECO:0000313" key="4">
    <source>
        <dbReference type="Proteomes" id="UP000028098"/>
    </source>
</evidence>
<dbReference type="EMBL" id="JPGB01000001">
    <property type="protein sequence ID" value="KEQ51232.1"/>
    <property type="molecule type" value="Genomic_DNA"/>
</dbReference>
<dbReference type="PANTHER" id="PTHR46797:SF1">
    <property type="entry name" value="METHYLPHOSPHONATE SYNTHASE"/>
    <property type="match status" value="1"/>
</dbReference>
<evidence type="ECO:0000313" key="3">
    <source>
        <dbReference type="EMBL" id="KEQ51232.1"/>
    </source>
</evidence>
<reference evidence="3 4" key="1">
    <citation type="submission" date="2014-05" db="EMBL/GenBank/DDBJ databases">
        <authorList>
            <person name="Daugherty S.C."/>
            <person name="Tallon L.J."/>
            <person name="Sadzewicz L."/>
            <person name="Kilian M."/>
            <person name="Tettelin H."/>
        </authorList>
    </citation>
    <scope>NUCLEOTIDE SEQUENCE [LARGE SCALE GENOMIC DNA]</scope>
    <source>
        <strain evidence="3 4">SK143</strain>
    </source>
</reference>
<organism evidence="3 4">
    <name type="scientific">Streptococcus oralis</name>
    <dbReference type="NCBI Taxonomy" id="1303"/>
    <lineage>
        <taxon>Bacteria</taxon>
        <taxon>Bacillati</taxon>
        <taxon>Bacillota</taxon>
        <taxon>Bacilli</taxon>
        <taxon>Lactobacillales</taxon>
        <taxon>Streptococcaceae</taxon>
        <taxon>Streptococcus</taxon>
    </lineage>
</organism>
<sequence length="108" mass="12610">MNDILETISNQIRDLRVSKKITQQELAERTNLSVPYISQIENGHRNISLETFIKIVDALDIPLSDFFLPYSVVQDTEMTELLLKVQKYPQHREIVQKVIEILELSQEN</sequence>